<dbReference type="InterPro" id="IPR019049">
    <property type="entry name" value="Nucleoporin_prot_Ndc1/Nup"/>
</dbReference>
<evidence type="ECO:0000256" key="1">
    <source>
        <dbReference type="ARBA" id="ARBA00004232"/>
    </source>
</evidence>
<dbReference type="Pfam" id="PF09531">
    <property type="entry name" value="Ndc1_Nup"/>
    <property type="match status" value="1"/>
</dbReference>
<evidence type="ECO:0000313" key="18">
    <source>
        <dbReference type="Ensembl" id="ENSELUP00000067989.2"/>
    </source>
</evidence>
<dbReference type="Ensembl" id="ENSELUT00000060351.2">
    <property type="protein sequence ID" value="ENSELUP00000067989.2"/>
    <property type="gene ID" value="ENSELUG00000011782.3"/>
</dbReference>
<dbReference type="Bgee" id="ENSELUG00000011782">
    <property type="expression patterns" value="Expressed in ovary and 14 other cell types or tissues"/>
</dbReference>
<keyword evidence="7" id="KW-0509">mRNA transport</keyword>
<dbReference type="OMA" id="ILCQQHL"/>
<name>A0A6Q2YPM1_ESOLU</name>
<evidence type="ECO:0000256" key="8">
    <source>
        <dbReference type="ARBA" id="ARBA00022927"/>
    </source>
</evidence>
<dbReference type="InParanoid" id="A0A6Q2YPM1"/>
<evidence type="ECO:0000256" key="16">
    <source>
        <dbReference type="SAM" id="MobiDB-lite"/>
    </source>
</evidence>
<dbReference type="GeneTree" id="ENSGT00390000014590"/>
<organism evidence="18 19">
    <name type="scientific">Esox lucius</name>
    <name type="common">Northern pike</name>
    <dbReference type="NCBI Taxonomy" id="8010"/>
    <lineage>
        <taxon>Eukaryota</taxon>
        <taxon>Metazoa</taxon>
        <taxon>Chordata</taxon>
        <taxon>Craniata</taxon>
        <taxon>Vertebrata</taxon>
        <taxon>Euteleostomi</taxon>
        <taxon>Actinopterygii</taxon>
        <taxon>Neopterygii</taxon>
        <taxon>Teleostei</taxon>
        <taxon>Protacanthopterygii</taxon>
        <taxon>Esociformes</taxon>
        <taxon>Esocidae</taxon>
        <taxon>Esox</taxon>
    </lineage>
</organism>
<evidence type="ECO:0000313" key="19">
    <source>
        <dbReference type="Proteomes" id="UP000265140"/>
    </source>
</evidence>
<dbReference type="FunCoup" id="A0A6Q2YPM1">
    <property type="interactions" value="844"/>
</dbReference>
<evidence type="ECO:0000256" key="4">
    <source>
        <dbReference type="ARBA" id="ARBA00017534"/>
    </source>
</evidence>
<proteinExistence type="inferred from homology"/>
<keyword evidence="13" id="KW-0539">Nucleus</keyword>
<reference evidence="19" key="1">
    <citation type="journal article" date="2014" name="PLoS ONE">
        <title>The genome and linkage map of the northern pike (Esox lucius): conserved synteny revealed between the salmonid sister group and the Neoteleostei.</title>
        <authorList>
            <person name="Rondeau E.B."/>
            <person name="Minkley D.R."/>
            <person name="Leong J.S."/>
            <person name="Messmer A.M."/>
            <person name="Jantzen J.R."/>
            <person name="von Schalburg K.R."/>
            <person name="Lemon C."/>
            <person name="Bird N.H."/>
            <person name="Koop B.F."/>
        </authorList>
    </citation>
    <scope>NUCLEOTIDE SEQUENCE</scope>
</reference>
<protein>
    <recommendedName>
        <fullName evidence="4">Nucleoporin NDC1</fullName>
    </recommendedName>
    <alternativeName>
        <fullName evidence="15">Transmembrane protein 48</fullName>
    </alternativeName>
</protein>
<keyword evidence="12 17" id="KW-0472">Membrane</keyword>
<reference evidence="18" key="2">
    <citation type="submission" date="2020-02" db="EMBL/GenBank/DDBJ databases">
        <title>Esox lucius (northern pike) genome, fEsoLuc1, primary haplotype.</title>
        <authorList>
            <person name="Myers G."/>
            <person name="Karagic N."/>
            <person name="Meyer A."/>
            <person name="Pippel M."/>
            <person name="Reichard M."/>
            <person name="Winkler S."/>
            <person name="Tracey A."/>
            <person name="Sims Y."/>
            <person name="Howe K."/>
            <person name="Rhie A."/>
            <person name="Formenti G."/>
            <person name="Durbin R."/>
            <person name="Fedrigo O."/>
            <person name="Jarvis E.D."/>
        </authorList>
    </citation>
    <scope>NUCLEOTIDE SEQUENCE [LARGE SCALE GENOMIC DNA]</scope>
</reference>
<comment type="similarity">
    <text evidence="3">Belongs to the NDC1 family.</text>
</comment>
<dbReference type="GO" id="GO:0006999">
    <property type="term" value="P:nuclear pore organization"/>
    <property type="evidence" value="ECO:0007669"/>
    <property type="project" value="TreeGrafter"/>
</dbReference>
<keyword evidence="6 17" id="KW-0812">Transmembrane</keyword>
<evidence type="ECO:0000256" key="12">
    <source>
        <dbReference type="ARBA" id="ARBA00023136"/>
    </source>
</evidence>
<evidence type="ECO:0000256" key="13">
    <source>
        <dbReference type="ARBA" id="ARBA00023242"/>
    </source>
</evidence>
<dbReference type="PANTHER" id="PTHR13269">
    <property type="entry name" value="NUCLEOPORIN NDC1"/>
    <property type="match status" value="1"/>
</dbReference>
<evidence type="ECO:0000256" key="3">
    <source>
        <dbReference type="ARBA" id="ARBA00005760"/>
    </source>
</evidence>
<dbReference type="RefSeq" id="XP_028974968.2">
    <property type="nucleotide sequence ID" value="XM_029119135.2"/>
</dbReference>
<feature type="transmembrane region" description="Helical" evidence="17">
    <location>
        <begin position="15"/>
        <end position="39"/>
    </location>
</feature>
<accession>A0A6Q2YPM1</accession>
<dbReference type="GO" id="GO:0031965">
    <property type="term" value="C:nuclear membrane"/>
    <property type="evidence" value="ECO:0007669"/>
    <property type="project" value="UniProtKB-SubCell"/>
</dbReference>
<reference evidence="18" key="3">
    <citation type="submission" date="2025-08" db="UniProtKB">
        <authorList>
            <consortium name="Ensembl"/>
        </authorList>
    </citation>
    <scope>IDENTIFICATION</scope>
</reference>
<evidence type="ECO:0000256" key="10">
    <source>
        <dbReference type="ARBA" id="ARBA00023010"/>
    </source>
</evidence>
<feature type="region of interest" description="Disordered" evidence="16">
    <location>
        <begin position="482"/>
        <end position="507"/>
    </location>
</feature>
<feature type="transmembrane region" description="Helical" evidence="17">
    <location>
        <begin position="85"/>
        <end position="104"/>
    </location>
</feature>
<feature type="transmembrane region" description="Helical" evidence="17">
    <location>
        <begin position="262"/>
        <end position="284"/>
    </location>
</feature>
<feature type="transmembrane region" description="Helical" evidence="17">
    <location>
        <begin position="201"/>
        <end position="224"/>
    </location>
</feature>
<evidence type="ECO:0000256" key="5">
    <source>
        <dbReference type="ARBA" id="ARBA00022448"/>
    </source>
</evidence>
<sequence>MFSADQRCWFVRKVIFWRAVASIAWSVLLLPPTTALYVVLSRFSLFHPLQWLTECLTVLTSASAIFSFILLCGVVLLVGFFNLEYYSVVPSIACSKIALLGHVLHPRQFFHSLVHCIMGVVVAWCCAVTIGGRYQALGYPCMKDESGPQMCLNENHLVLLLAGAFVGYSHSLLGLVHNMNYISFHTVQQYKYLCFKGTLPLVMRASAVQALYSLRNFLALYFFMGYVPRAWVCRTLDLQVDSSVYSLDCVSGLLDLSLLYQLWISASFLLFTWYITVLLFRIFVTEAYSFPVQPTFQEDAHQCLPEVITGKQPTILKFLALQDLARLSNHCPSRRQEVFSLSQPGGHPLTWTAVNRECLSLLSDLTERLVSHHDNVASNGRTKLQSIGSDKKTSSESSGSSVGLEDIRTPWPSTVLRTPGSVFLRSSVGAGPGGLGTPLTAPFTPDLDSPFTSPALRLLTAPPGPLSPGYSSIQSPHIMRRGPKLWSASPDSQLNGSPPASPASSPAQLERKPSFLVTFLQNRKYQVKQFLAKRVVIMYLFYKLPEASSQALFADSQAHIWALEGLSHLVAASYSEDQYGVVQTTLPSILSAMLMLQEAVDRHFKLPHASSKPGRSSFSMGDSSYKTLRFALRATLKTSIYRITATFGEHLNAVQMSSEHRKRLQNFLEYKE</sequence>
<feature type="transmembrane region" description="Helical" evidence="17">
    <location>
        <begin position="51"/>
        <end position="79"/>
    </location>
</feature>
<evidence type="ECO:0000256" key="7">
    <source>
        <dbReference type="ARBA" id="ARBA00022816"/>
    </source>
</evidence>
<feature type="transmembrane region" description="Helical" evidence="17">
    <location>
        <begin position="116"/>
        <end position="136"/>
    </location>
</feature>
<dbReference type="GO" id="GO:0070762">
    <property type="term" value="C:nuclear pore transmembrane ring"/>
    <property type="evidence" value="ECO:0007669"/>
    <property type="project" value="TreeGrafter"/>
</dbReference>
<feature type="region of interest" description="Disordered" evidence="16">
    <location>
        <begin position="376"/>
        <end position="407"/>
    </location>
</feature>
<keyword evidence="19" id="KW-1185">Reference proteome</keyword>
<dbReference type="Proteomes" id="UP000265140">
    <property type="component" value="Chromosome 3"/>
</dbReference>
<comment type="function">
    <text evidence="14">Component of the nuclear pore complex (NPC), which plays a key role in de novo assembly and insertion of NPC in the nuclear envelope. Required for NPC and nuclear envelope assembly, possibly by forming a link between the nuclear envelope membrane and soluble nucleoporins, thereby anchoring the NPC in the membrane.</text>
</comment>
<feature type="compositionally biased region" description="Polar residues" evidence="16">
    <location>
        <begin position="376"/>
        <end position="385"/>
    </location>
</feature>
<dbReference type="GO" id="GO:0030674">
    <property type="term" value="F:protein-macromolecule adaptor activity"/>
    <property type="evidence" value="ECO:0007669"/>
    <property type="project" value="TreeGrafter"/>
</dbReference>
<evidence type="ECO:0000256" key="2">
    <source>
        <dbReference type="ARBA" id="ARBA00004567"/>
    </source>
</evidence>
<evidence type="ECO:0000256" key="11">
    <source>
        <dbReference type="ARBA" id="ARBA00023132"/>
    </source>
</evidence>
<evidence type="ECO:0000256" key="6">
    <source>
        <dbReference type="ARBA" id="ARBA00022692"/>
    </source>
</evidence>
<keyword evidence="10" id="KW-0811">Translocation</keyword>
<dbReference type="GO" id="GO:0051028">
    <property type="term" value="P:mRNA transport"/>
    <property type="evidence" value="ECO:0007669"/>
    <property type="project" value="UniProtKB-KW"/>
</dbReference>
<evidence type="ECO:0000256" key="9">
    <source>
        <dbReference type="ARBA" id="ARBA00022989"/>
    </source>
</evidence>
<keyword evidence="8" id="KW-0653">Protein transport</keyword>
<evidence type="ECO:0000256" key="17">
    <source>
        <dbReference type="SAM" id="Phobius"/>
    </source>
</evidence>
<dbReference type="PANTHER" id="PTHR13269:SF6">
    <property type="entry name" value="NUCLEOPORIN NDC1"/>
    <property type="match status" value="1"/>
</dbReference>
<comment type="subcellular location">
    <subcellularLocation>
        <location evidence="1">Nucleus membrane</location>
        <topology evidence="1">Multi-pass membrane protein</topology>
    </subcellularLocation>
    <subcellularLocation>
        <location evidence="2">Nucleus</location>
        <location evidence="2">Nuclear pore complex</location>
    </subcellularLocation>
</comment>
<keyword evidence="9 17" id="KW-1133">Transmembrane helix</keyword>
<dbReference type="GO" id="GO:0015031">
    <property type="term" value="P:protein transport"/>
    <property type="evidence" value="ECO:0007669"/>
    <property type="project" value="UniProtKB-KW"/>
</dbReference>
<evidence type="ECO:0000256" key="14">
    <source>
        <dbReference type="ARBA" id="ARBA00025441"/>
    </source>
</evidence>
<gene>
    <name evidence="18" type="primary">NDC1</name>
</gene>
<keyword evidence="11" id="KW-0906">Nuclear pore complex</keyword>
<dbReference type="GeneID" id="105006069"/>
<evidence type="ECO:0000256" key="15">
    <source>
        <dbReference type="ARBA" id="ARBA00031201"/>
    </source>
</evidence>
<dbReference type="AlphaFoldDB" id="A0A6Q2YPM1"/>
<keyword evidence="5" id="KW-0813">Transport</keyword>
<feature type="transmembrane region" description="Helical" evidence="17">
    <location>
        <begin position="156"/>
        <end position="176"/>
    </location>
</feature>
<reference evidence="18" key="4">
    <citation type="submission" date="2025-09" db="UniProtKB">
        <authorList>
            <consortium name="Ensembl"/>
        </authorList>
    </citation>
    <scope>IDENTIFICATION</scope>
</reference>